<accession>A0A6J0ZHA5</accession>
<dbReference type="RefSeq" id="XP_021274303.1">
    <property type="nucleotide sequence ID" value="XM_021418628.1"/>
</dbReference>
<dbReference type="GeneID" id="110409291"/>
<evidence type="ECO:0000313" key="2">
    <source>
        <dbReference type="RefSeq" id="XP_021274303.1"/>
    </source>
</evidence>
<dbReference type="AlphaFoldDB" id="A0A6J0ZHA5"/>
<reference evidence="2" key="1">
    <citation type="submission" date="2025-08" db="UniProtKB">
        <authorList>
            <consortium name="RefSeq"/>
        </authorList>
    </citation>
    <scope>IDENTIFICATION</scope>
    <source>
        <tissue evidence="2">Leaf</tissue>
    </source>
</reference>
<evidence type="ECO:0000313" key="1">
    <source>
        <dbReference type="Proteomes" id="UP000504621"/>
    </source>
</evidence>
<dbReference type="Proteomes" id="UP000504621">
    <property type="component" value="Unplaced"/>
</dbReference>
<organism evidence="1 2">
    <name type="scientific">Herrania umbratica</name>
    <dbReference type="NCBI Taxonomy" id="108875"/>
    <lineage>
        <taxon>Eukaryota</taxon>
        <taxon>Viridiplantae</taxon>
        <taxon>Streptophyta</taxon>
        <taxon>Embryophyta</taxon>
        <taxon>Tracheophyta</taxon>
        <taxon>Spermatophyta</taxon>
        <taxon>Magnoliopsida</taxon>
        <taxon>eudicotyledons</taxon>
        <taxon>Gunneridae</taxon>
        <taxon>Pentapetalae</taxon>
        <taxon>rosids</taxon>
        <taxon>malvids</taxon>
        <taxon>Malvales</taxon>
        <taxon>Malvaceae</taxon>
        <taxon>Byttnerioideae</taxon>
        <taxon>Herrania</taxon>
    </lineage>
</organism>
<protein>
    <submittedName>
        <fullName evidence="2">Uncharacterized protein LOC110409291</fullName>
    </submittedName>
</protein>
<sequence length="125" mass="13225">MAQASNGKINNGDQSTPIELLLWNQCFINLMNKNEPKLVSNKSIRSDMGLQYNTLVGTTTDDLGLPMHSLASNFNVVADMGLPPIGFIPHGASDVGLCHGSLVEGSNFGPVRSDIGLGLHLLGGH</sequence>
<keyword evidence="1" id="KW-1185">Reference proteome</keyword>
<name>A0A6J0ZHA5_9ROSI</name>
<gene>
    <name evidence="2" type="primary">LOC110409291</name>
</gene>
<proteinExistence type="predicted"/>